<protein>
    <submittedName>
        <fullName evidence="2">FixH family protein</fullName>
    </submittedName>
</protein>
<dbReference type="RefSeq" id="WP_353873390.1">
    <property type="nucleotide sequence ID" value="NZ_JBEVCJ010000001.1"/>
</dbReference>
<gene>
    <name evidence="2" type="ORF">ABVT43_01815</name>
</gene>
<feature type="transmembrane region" description="Helical" evidence="1">
    <location>
        <begin position="14"/>
        <end position="36"/>
    </location>
</feature>
<comment type="caution">
    <text evidence="2">The sequence shown here is derived from an EMBL/GenBank/DDBJ whole genome shotgun (WGS) entry which is preliminary data.</text>
</comment>
<dbReference type="InterPro" id="IPR008620">
    <property type="entry name" value="FixH"/>
</dbReference>
<dbReference type="EMBL" id="JBEVCJ010000001">
    <property type="protein sequence ID" value="MET1253851.1"/>
    <property type="molecule type" value="Genomic_DNA"/>
</dbReference>
<evidence type="ECO:0000256" key="1">
    <source>
        <dbReference type="SAM" id="Phobius"/>
    </source>
</evidence>
<dbReference type="Pfam" id="PF05751">
    <property type="entry name" value="FixH"/>
    <property type="match status" value="1"/>
</dbReference>
<keyword evidence="1" id="KW-0812">Transmembrane</keyword>
<sequence>MTEKTPTPWYKETWPWFIISLPLISVVAGIITYQLAATDPHSMVKDDYFKEGLAINQSIEKLQKAKTLNLSANITTDQSSQLITLKLTGNHSNIQSLQLIFSHPTQANLDQAVSLEKLGDNEFIAQIPNLPKAYWHVRISDDKNQWLLKSRWHYPESRSITINAKPNG</sequence>
<dbReference type="Proteomes" id="UP001548189">
    <property type="component" value="Unassembled WGS sequence"/>
</dbReference>
<keyword evidence="3" id="KW-1185">Reference proteome</keyword>
<evidence type="ECO:0000313" key="3">
    <source>
        <dbReference type="Proteomes" id="UP001548189"/>
    </source>
</evidence>
<organism evidence="2 3">
    <name type="scientific">Aliikangiella maris</name>
    <dbReference type="NCBI Taxonomy" id="3162458"/>
    <lineage>
        <taxon>Bacteria</taxon>
        <taxon>Pseudomonadati</taxon>
        <taxon>Pseudomonadota</taxon>
        <taxon>Gammaproteobacteria</taxon>
        <taxon>Oceanospirillales</taxon>
        <taxon>Pleioneaceae</taxon>
        <taxon>Aliikangiella</taxon>
    </lineage>
</organism>
<proteinExistence type="predicted"/>
<keyword evidence="1" id="KW-0472">Membrane</keyword>
<keyword evidence="1" id="KW-1133">Transmembrane helix</keyword>
<name>A0ABV2BPG9_9GAMM</name>
<reference evidence="2 3" key="1">
    <citation type="submission" date="2024-06" db="EMBL/GenBank/DDBJ databases">
        <authorList>
            <person name="Li F."/>
        </authorList>
    </citation>
    <scope>NUCLEOTIDE SEQUENCE [LARGE SCALE GENOMIC DNA]</scope>
    <source>
        <strain evidence="2 3">GXAS 311</strain>
    </source>
</reference>
<evidence type="ECO:0000313" key="2">
    <source>
        <dbReference type="EMBL" id="MET1253851.1"/>
    </source>
</evidence>
<accession>A0ABV2BPG9</accession>